<reference evidence="1 2" key="1">
    <citation type="submission" date="2022-06" db="EMBL/GenBank/DDBJ databases">
        <title>Halomicroarcula sp. a new haloarchaeum isolate from saline soil.</title>
        <authorList>
            <person name="Strakova D."/>
            <person name="Galisteo C."/>
            <person name="Sanchez-Porro C."/>
            <person name="Ventosa A."/>
        </authorList>
    </citation>
    <scope>NUCLEOTIDE SEQUENCE [LARGE SCALE GENOMIC DNA]</scope>
    <source>
        <strain evidence="1 2">S3CR25-11</strain>
    </source>
</reference>
<protein>
    <submittedName>
        <fullName evidence="1">Uncharacterized protein</fullName>
    </submittedName>
</protein>
<name>A0ABU2FR51_9EURY</name>
<dbReference type="Proteomes" id="UP001268864">
    <property type="component" value="Unassembled WGS sequence"/>
</dbReference>
<organism evidence="1 2">
    <name type="scientific">Haloarcula onubensis</name>
    <dbReference type="NCBI Taxonomy" id="2950539"/>
    <lineage>
        <taxon>Archaea</taxon>
        <taxon>Methanobacteriati</taxon>
        <taxon>Methanobacteriota</taxon>
        <taxon>Stenosarchaea group</taxon>
        <taxon>Halobacteria</taxon>
        <taxon>Halobacteriales</taxon>
        <taxon>Haloarculaceae</taxon>
        <taxon>Haloarcula</taxon>
    </lineage>
</organism>
<keyword evidence="2" id="KW-1185">Reference proteome</keyword>
<dbReference type="RefSeq" id="WP_310901076.1">
    <property type="nucleotide sequence ID" value="NZ_JAMQOS010000004.1"/>
</dbReference>
<evidence type="ECO:0000313" key="2">
    <source>
        <dbReference type="Proteomes" id="UP001268864"/>
    </source>
</evidence>
<proteinExistence type="predicted"/>
<accession>A0ABU2FR51</accession>
<sequence>MRCSHPTSDLTDRQASCSTAAKTFSVGFGKWSRLPAGLDRAAATRGESGYPQH</sequence>
<dbReference type="EMBL" id="JAMQOS010000004">
    <property type="protein sequence ID" value="MDS0283244.1"/>
    <property type="molecule type" value="Genomic_DNA"/>
</dbReference>
<gene>
    <name evidence="1" type="ORF">NDI86_14020</name>
</gene>
<evidence type="ECO:0000313" key="1">
    <source>
        <dbReference type="EMBL" id="MDS0283244.1"/>
    </source>
</evidence>
<comment type="caution">
    <text evidence="1">The sequence shown here is derived from an EMBL/GenBank/DDBJ whole genome shotgun (WGS) entry which is preliminary data.</text>
</comment>